<feature type="compositionally biased region" description="Basic and acidic residues" evidence="3">
    <location>
        <begin position="237"/>
        <end position="258"/>
    </location>
</feature>
<dbReference type="Pfam" id="PF00011">
    <property type="entry name" value="HSP20"/>
    <property type="match status" value="1"/>
</dbReference>
<dbReference type="SUPFAM" id="SSF49764">
    <property type="entry name" value="HSP20-like chaperones"/>
    <property type="match status" value="1"/>
</dbReference>
<keyword evidence="6" id="KW-1185">Reference proteome</keyword>
<feature type="domain" description="SHSP" evidence="4">
    <location>
        <begin position="52"/>
        <end position="232"/>
    </location>
</feature>
<evidence type="ECO:0000259" key="4">
    <source>
        <dbReference type="PROSITE" id="PS01031"/>
    </source>
</evidence>
<proteinExistence type="inferred from homology"/>
<accession>A0AA39CH10</accession>
<comment type="similarity">
    <text evidence="1 2">Belongs to the small heat shock protein (HSP20) family.</text>
</comment>
<evidence type="ECO:0000256" key="1">
    <source>
        <dbReference type="PROSITE-ProRule" id="PRU00285"/>
    </source>
</evidence>
<feature type="region of interest" description="Disordered" evidence="3">
    <location>
        <begin position="237"/>
        <end position="273"/>
    </location>
</feature>
<organism evidence="5 6">
    <name type="scientific">Cladophialophora chaetospira</name>
    <dbReference type="NCBI Taxonomy" id="386627"/>
    <lineage>
        <taxon>Eukaryota</taxon>
        <taxon>Fungi</taxon>
        <taxon>Dikarya</taxon>
        <taxon>Ascomycota</taxon>
        <taxon>Pezizomycotina</taxon>
        <taxon>Eurotiomycetes</taxon>
        <taxon>Chaetothyriomycetidae</taxon>
        <taxon>Chaetothyriales</taxon>
        <taxon>Herpotrichiellaceae</taxon>
        <taxon>Cladophialophora</taxon>
    </lineage>
</organism>
<dbReference type="Gene3D" id="2.60.40.790">
    <property type="match status" value="1"/>
</dbReference>
<dbReference type="CDD" id="cd06464">
    <property type="entry name" value="ACD_sHsps-like"/>
    <property type="match status" value="1"/>
</dbReference>
<comment type="caution">
    <text evidence="5">The sequence shown here is derived from an EMBL/GenBank/DDBJ whole genome shotgun (WGS) entry which is preliminary data.</text>
</comment>
<evidence type="ECO:0000256" key="2">
    <source>
        <dbReference type="RuleBase" id="RU003616"/>
    </source>
</evidence>
<name>A0AA39CH10_9EURO</name>
<evidence type="ECO:0000256" key="3">
    <source>
        <dbReference type="SAM" id="MobiDB-lite"/>
    </source>
</evidence>
<evidence type="ECO:0000313" key="5">
    <source>
        <dbReference type="EMBL" id="KAJ9607813.1"/>
    </source>
</evidence>
<dbReference type="PROSITE" id="PS01031">
    <property type="entry name" value="SHSP"/>
    <property type="match status" value="1"/>
</dbReference>
<evidence type="ECO:0000313" key="6">
    <source>
        <dbReference type="Proteomes" id="UP001172673"/>
    </source>
</evidence>
<dbReference type="AlphaFoldDB" id="A0AA39CH10"/>
<dbReference type="InterPro" id="IPR002068">
    <property type="entry name" value="A-crystallin/Hsp20_dom"/>
</dbReference>
<sequence length="273" mass="31013">MAGWFYITSDIDPYPKIHIPHTYPEKGQHLHSLHHLSSIPYVAHNLYSKFHDKDMDAHQPRTDVRETMKNFYLEVELPGVKDHEELRLRWTNSRTLLLSSRIPRPEIPEEELLEEPVVPVTPSVATIETGPPNGEATVTTTTPAGEEHESTPNAPPTTPPKPKLLPPHLTIHERLIGEMLRGFTFPVDVDRDTTHAKLDAGVLRIVVPKVVHEAPIAGAEGEEKHFLHIPVRVFSHGHEKAEKEEKKEKEEKPDDPVPAHRRSYIESLGDRLF</sequence>
<gene>
    <name evidence="5" type="ORF">H2200_007892</name>
</gene>
<dbReference type="InterPro" id="IPR008978">
    <property type="entry name" value="HSP20-like_chaperone"/>
</dbReference>
<protein>
    <recommendedName>
        <fullName evidence="4">SHSP domain-containing protein</fullName>
    </recommendedName>
</protein>
<reference evidence="5" key="1">
    <citation type="submission" date="2022-10" db="EMBL/GenBank/DDBJ databases">
        <title>Culturing micro-colonial fungi from biological soil crusts in the Mojave desert and describing Neophaeococcomyces mojavensis, and introducing the new genera and species Taxawa tesnikishii.</title>
        <authorList>
            <person name="Kurbessoian T."/>
            <person name="Stajich J.E."/>
        </authorList>
    </citation>
    <scope>NUCLEOTIDE SEQUENCE</scope>
    <source>
        <strain evidence="5">TK_41</strain>
    </source>
</reference>
<dbReference type="EMBL" id="JAPDRK010000011">
    <property type="protein sequence ID" value="KAJ9607813.1"/>
    <property type="molecule type" value="Genomic_DNA"/>
</dbReference>
<feature type="region of interest" description="Disordered" evidence="3">
    <location>
        <begin position="125"/>
        <end position="167"/>
    </location>
</feature>
<dbReference type="Proteomes" id="UP001172673">
    <property type="component" value="Unassembled WGS sequence"/>
</dbReference>
<feature type="compositionally biased region" description="Pro residues" evidence="3">
    <location>
        <begin position="153"/>
        <end position="165"/>
    </location>
</feature>